<keyword evidence="3" id="KW-1185">Reference proteome</keyword>
<evidence type="ECO:0000256" key="1">
    <source>
        <dbReference type="SAM" id="MobiDB-lite"/>
    </source>
</evidence>
<organism evidence="2 3">
    <name type="scientific">Mycena venus</name>
    <dbReference type="NCBI Taxonomy" id="2733690"/>
    <lineage>
        <taxon>Eukaryota</taxon>
        <taxon>Fungi</taxon>
        <taxon>Dikarya</taxon>
        <taxon>Basidiomycota</taxon>
        <taxon>Agaricomycotina</taxon>
        <taxon>Agaricomycetes</taxon>
        <taxon>Agaricomycetidae</taxon>
        <taxon>Agaricales</taxon>
        <taxon>Marasmiineae</taxon>
        <taxon>Mycenaceae</taxon>
        <taxon>Mycena</taxon>
    </lineage>
</organism>
<sequence>MPPSPQVLSAHPPNRSDRLPISCPRYATTPTRTTSSSLPPTAPPGTADDGSDCEHEEPVRVDVYDGLDTGSLDVMCRTISWLADLAADVPAQADFTFVPPATAPKYPSPLRIECSKEQLPLATVQRLALVASLLLNRPHYPPDESLVSYLQRPGVLSGKYEATTHQMLLEHSDPDMRGAYCKASRFIQRAIRPLITTFPWISVDILTPLEAFPPRASTPSGTSGNTIAIPRAHGLPSSCARPAAGPCLPPRWGATWSTSTAGTRLSARSAEVTFRASGHTPIISPSARRSARATASAATTTTTTTGEEEEVCARAPKRRRIEE</sequence>
<proteinExistence type="predicted"/>
<comment type="caution">
    <text evidence="2">The sequence shown here is derived from an EMBL/GenBank/DDBJ whole genome shotgun (WGS) entry which is preliminary data.</text>
</comment>
<feature type="region of interest" description="Disordered" evidence="1">
    <location>
        <begin position="1"/>
        <end position="54"/>
    </location>
</feature>
<dbReference type="EMBL" id="JACAZI010000026">
    <property type="protein sequence ID" value="KAF7334621.1"/>
    <property type="molecule type" value="Genomic_DNA"/>
</dbReference>
<evidence type="ECO:0000313" key="3">
    <source>
        <dbReference type="Proteomes" id="UP000620124"/>
    </source>
</evidence>
<dbReference type="Proteomes" id="UP000620124">
    <property type="component" value="Unassembled WGS sequence"/>
</dbReference>
<feature type="compositionally biased region" description="Low complexity" evidence="1">
    <location>
        <begin position="27"/>
        <end position="47"/>
    </location>
</feature>
<dbReference type="OrthoDB" id="2980703at2759"/>
<dbReference type="AlphaFoldDB" id="A0A8H6X5Y5"/>
<protein>
    <submittedName>
        <fullName evidence="2">Uncharacterized protein</fullName>
    </submittedName>
</protein>
<name>A0A8H6X5Y5_9AGAR</name>
<feature type="region of interest" description="Disordered" evidence="1">
    <location>
        <begin position="276"/>
        <end position="323"/>
    </location>
</feature>
<feature type="compositionally biased region" description="Low complexity" evidence="1">
    <location>
        <begin position="286"/>
        <end position="305"/>
    </location>
</feature>
<reference evidence="2" key="1">
    <citation type="submission" date="2020-05" db="EMBL/GenBank/DDBJ databases">
        <title>Mycena genomes resolve the evolution of fungal bioluminescence.</title>
        <authorList>
            <person name="Tsai I.J."/>
        </authorList>
    </citation>
    <scope>NUCLEOTIDE SEQUENCE</scope>
    <source>
        <strain evidence="2">CCC161011</strain>
    </source>
</reference>
<evidence type="ECO:0000313" key="2">
    <source>
        <dbReference type="EMBL" id="KAF7334621.1"/>
    </source>
</evidence>
<accession>A0A8H6X5Y5</accession>
<gene>
    <name evidence="2" type="ORF">MVEN_02292400</name>
</gene>